<accession>A3V9M0</accession>
<dbReference type="OrthoDB" id="5772137at2"/>
<reference evidence="1 2" key="1">
    <citation type="journal article" date="2010" name="J. Bacteriol.">
        <title>Genome sequences of Pelagibaca bermudensis HTCC2601T and Maritimibacter alkaliphilus HTCC2654T, the type strains of two marine Roseobacter genera.</title>
        <authorList>
            <person name="Thrash J.C."/>
            <person name="Cho J.C."/>
            <person name="Ferriera S."/>
            <person name="Johnson J."/>
            <person name="Vergin K.L."/>
            <person name="Giovannoni S.J."/>
        </authorList>
    </citation>
    <scope>NUCLEOTIDE SEQUENCE [LARGE SCALE GENOMIC DNA]</scope>
    <source>
        <strain evidence="1 2">HTCC2654</strain>
    </source>
</reference>
<dbReference type="HOGENOM" id="CLU_2917194_0_0_5"/>
<gene>
    <name evidence="1" type="ORF">RB2654_18548</name>
</gene>
<protein>
    <submittedName>
        <fullName evidence="1">Uncharacterized protein</fullName>
    </submittedName>
</protein>
<dbReference type="STRING" id="314271.RB2654_18548"/>
<name>A3V9M0_9RHOB</name>
<evidence type="ECO:0000313" key="2">
    <source>
        <dbReference type="Proteomes" id="UP000002931"/>
    </source>
</evidence>
<sequence>MREWADLTKDEQTALRLAYQDEIDRNPRTCSMDEKVTRFTNWLATSGVAFSAADLSPNKAR</sequence>
<dbReference type="AlphaFoldDB" id="A3V9M0"/>
<proteinExistence type="predicted"/>
<keyword evidence="2" id="KW-1185">Reference proteome</keyword>
<dbReference type="EMBL" id="AAMT01000001">
    <property type="protein sequence ID" value="EAQ14611.1"/>
    <property type="molecule type" value="Genomic_DNA"/>
</dbReference>
<dbReference type="RefSeq" id="WP_008334336.1">
    <property type="nucleotide sequence ID" value="NZ_CH902578.1"/>
</dbReference>
<organism evidence="1 2">
    <name type="scientific">Maritimibacter alkaliphilus HTCC2654</name>
    <dbReference type="NCBI Taxonomy" id="314271"/>
    <lineage>
        <taxon>Bacteria</taxon>
        <taxon>Pseudomonadati</taxon>
        <taxon>Pseudomonadota</taxon>
        <taxon>Alphaproteobacteria</taxon>
        <taxon>Rhodobacterales</taxon>
        <taxon>Roseobacteraceae</taxon>
        <taxon>Maritimibacter</taxon>
    </lineage>
</organism>
<dbReference type="Proteomes" id="UP000002931">
    <property type="component" value="Unassembled WGS sequence"/>
</dbReference>
<comment type="caution">
    <text evidence="1">The sequence shown here is derived from an EMBL/GenBank/DDBJ whole genome shotgun (WGS) entry which is preliminary data.</text>
</comment>
<evidence type="ECO:0000313" key="1">
    <source>
        <dbReference type="EMBL" id="EAQ14611.1"/>
    </source>
</evidence>